<accession>A0AAU9V8N7</accession>
<evidence type="ECO:0000256" key="2">
    <source>
        <dbReference type="SAM" id="SignalP"/>
    </source>
</evidence>
<evidence type="ECO:0000256" key="1">
    <source>
        <dbReference type="SAM" id="MobiDB-lite"/>
    </source>
</evidence>
<evidence type="ECO:0000313" key="4">
    <source>
        <dbReference type="EMBL" id="CAH2106537.1"/>
    </source>
</evidence>
<feature type="compositionally biased region" description="Polar residues" evidence="1">
    <location>
        <begin position="215"/>
        <end position="237"/>
    </location>
</feature>
<dbReference type="InterPro" id="IPR043502">
    <property type="entry name" value="DNA/RNA_pol_sf"/>
</dbReference>
<keyword evidence="5" id="KW-1185">Reference proteome</keyword>
<feature type="region of interest" description="Disordered" evidence="1">
    <location>
        <begin position="182"/>
        <end position="237"/>
    </location>
</feature>
<organism evidence="4 5">
    <name type="scientific">Euphydryas editha</name>
    <name type="common">Edith's checkerspot</name>
    <dbReference type="NCBI Taxonomy" id="104508"/>
    <lineage>
        <taxon>Eukaryota</taxon>
        <taxon>Metazoa</taxon>
        <taxon>Ecdysozoa</taxon>
        <taxon>Arthropoda</taxon>
        <taxon>Hexapoda</taxon>
        <taxon>Insecta</taxon>
        <taxon>Pterygota</taxon>
        <taxon>Neoptera</taxon>
        <taxon>Endopterygota</taxon>
        <taxon>Lepidoptera</taxon>
        <taxon>Glossata</taxon>
        <taxon>Ditrysia</taxon>
        <taxon>Papilionoidea</taxon>
        <taxon>Nymphalidae</taxon>
        <taxon>Nymphalinae</taxon>
        <taxon>Euphydryas</taxon>
    </lineage>
</organism>
<feature type="domain" description="Reverse transcriptase" evidence="3">
    <location>
        <begin position="463"/>
        <end position="725"/>
    </location>
</feature>
<dbReference type="Proteomes" id="UP001153954">
    <property type="component" value="Unassembled WGS sequence"/>
</dbReference>
<sequence>MLLNITSVNWLDLMGFFLVTFEFVGSSPAPLLCDRHVDAAAVPGKSPNTSLSFRYNANNEELEELFQACEDDPPTPQPDPPIKSESPKKTEKSPSIIDKYFKSMRTEKPPEKVEDVKQETKSEENRSPIAPKEVTSSPMKEYLNRLGKRSASEVIPEGKEANETWKIFHDFKFKIAQAVEDMKTRSVEETKDKTLPRENSTSDSEESSAMKDVDQQSIGDTDNQVSSLDSSMQNLSDVTQPLTAKPTEYELCKEQNVTKNHSDSSDDTHKNLNHSESDLTKELQDSLEVESGVEALEDTIDAFGDLNQIETDVQNQKRAESGIGQPIASSAPTNFGLPPSKNNLLKEEATRKPKTYFLKFSMYLLTIFLLINYILFPNCNVWNGFLLGIWCFCFASNLKEWVLDNYFSDEPRKGVFQLNRTNSIPFTYTIPSVKEHTPLKKYEGWMNHYRYPEYDPYTYHINKTTTAFMKLEAWKDAQIIPIPKKPNAVCVSDFRPISILPFLSKILEKLVFQQLNNFLYEHSLLNPLQSGFRAGHGTVSALVKVTDDIRLAMDNKQLTILTLLDFSNAFNCVDHDILLSVLCAFNISPSVIEWFLSYLKGRRQRVRHDETLSSWCDVQAGVPQGGVLSPLLFSIFINSITQSISSLYHMYADDVQIYRHTALEELQSTIDMINRDLVNISVWSRRYGLNINPGKSQVIIIGSPSLIARVDKTTLSPIVYNGSSLPYCATAKDLGVHLDQTLSWSAQLKEVSRKTFAALSSLRRLKSFLPIPTKIMLANSLLLSILDYADASYLNLTEDQLNKLERLQNLAIRFIFCLRKYDHVSEFRSKLKWLPIRSRRNLHILSLLYCALFDPKAPSYLREKFEFLGEQSSLRSSRRLMLKLPIHKTRFFRCNLRISYTRTKVAKRALWDEKIEKVTFYQHRLYNLTGAKVILLPKGLVKRRQWSKKYPICIILNEKEKIQVLEKENISAERKMSESLDKKSKELPHETESTETNTSPEKKKKFIWRRKEKSISHNDEKETGKEGLRQRFVRKIHRDKKTDSTSTNTEPESQGQVDKNTQQEETVDNEMELTTKSVTSTKDDDEELDDSELSRIKEFLEETEIETGMEGAAEGEWSVHVKQSKDKHSHLYLFARTGRDKHEWYRRFMIAISEANASVDNSGSDEKSTSDNGQETKDGIELAVYKLSEKDTVAFAKSKTNDSVTEAVTITSPSHPAPSSFQSYEKTFWPYLQKIIQTHEVPKKQKTDIGVMCQLEPSPHERSKHKKKKKGDVRHLTFYLIPSLNVE</sequence>
<feature type="compositionally biased region" description="Basic and acidic residues" evidence="1">
    <location>
        <begin position="1013"/>
        <end position="1029"/>
    </location>
</feature>
<comment type="caution">
    <text evidence="4">The sequence shown here is derived from an EMBL/GenBank/DDBJ whole genome shotgun (WGS) entry which is preliminary data.</text>
</comment>
<keyword evidence="2" id="KW-0732">Signal</keyword>
<feature type="region of interest" description="Disordered" evidence="1">
    <location>
        <begin position="256"/>
        <end position="286"/>
    </location>
</feature>
<evidence type="ECO:0000313" key="5">
    <source>
        <dbReference type="Proteomes" id="UP001153954"/>
    </source>
</evidence>
<feature type="compositionally biased region" description="Basic and acidic residues" evidence="1">
    <location>
        <begin position="182"/>
        <end position="196"/>
    </location>
</feature>
<proteinExistence type="predicted"/>
<feature type="compositionally biased region" description="Basic and acidic residues" evidence="1">
    <location>
        <begin position="1164"/>
        <end position="1177"/>
    </location>
</feature>
<dbReference type="PANTHER" id="PTHR33332">
    <property type="entry name" value="REVERSE TRANSCRIPTASE DOMAIN-CONTAINING PROTEIN"/>
    <property type="match status" value="1"/>
</dbReference>
<dbReference type="CDD" id="cd01650">
    <property type="entry name" value="RT_nLTR_like"/>
    <property type="match status" value="1"/>
</dbReference>
<dbReference type="EMBL" id="CAKOGL010000029">
    <property type="protein sequence ID" value="CAH2106537.1"/>
    <property type="molecule type" value="Genomic_DNA"/>
</dbReference>
<feature type="signal peptide" evidence="2">
    <location>
        <begin position="1"/>
        <end position="26"/>
    </location>
</feature>
<dbReference type="Pfam" id="PF00078">
    <property type="entry name" value="RVT_1"/>
    <property type="match status" value="1"/>
</dbReference>
<dbReference type="GO" id="GO:0071897">
    <property type="term" value="P:DNA biosynthetic process"/>
    <property type="evidence" value="ECO:0007669"/>
    <property type="project" value="UniProtKB-ARBA"/>
</dbReference>
<dbReference type="PROSITE" id="PS50878">
    <property type="entry name" value="RT_POL"/>
    <property type="match status" value="1"/>
</dbReference>
<dbReference type="SUPFAM" id="SSF56672">
    <property type="entry name" value="DNA/RNA polymerases"/>
    <property type="match status" value="1"/>
</dbReference>
<protein>
    <recommendedName>
        <fullName evidence="3">Reverse transcriptase domain-containing protein</fullName>
    </recommendedName>
</protein>
<feature type="region of interest" description="Disordered" evidence="1">
    <location>
        <begin position="973"/>
        <end position="1096"/>
    </location>
</feature>
<feature type="compositionally biased region" description="Polar residues" evidence="1">
    <location>
        <begin position="1044"/>
        <end position="1064"/>
    </location>
</feature>
<feature type="compositionally biased region" description="Basic and acidic residues" evidence="1">
    <location>
        <begin position="260"/>
        <end position="284"/>
    </location>
</feature>
<evidence type="ECO:0000259" key="3">
    <source>
        <dbReference type="PROSITE" id="PS50878"/>
    </source>
</evidence>
<reference evidence="4" key="1">
    <citation type="submission" date="2022-03" db="EMBL/GenBank/DDBJ databases">
        <authorList>
            <person name="Tunstrom K."/>
        </authorList>
    </citation>
    <scope>NUCLEOTIDE SEQUENCE</scope>
</reference>
<gene>
    <name evidence="4" type="ORF">EEDITHA_LOCUS20660</name>
</gene>
<feature type="compositionally biased region" description="Basic and acidic residues" evidence="1">
    <location>
        <begin position="973"/>
        <end position="992"/>
    </location>
</feature>
<feature type="compositionally biased region" description="Basic and acidic residues" evidence="1">
    <location>
        <begin position="99"/>
        <end position="126"/>
    </location>
</feature>
<feature type="region of interest" description="Disordered" evidence="1">
    <location>
        <begin position="69"/>
        <end position="139"/>
    </location>
</feature>
<dbReference type="InterPro" id="IPR000477">
    <property type="entry name" value="RT_dom"/>
</dbReference>
<feature type="compositionally biased region" description="Basic residues" evidence="1">
    <location>
        <begin position="1002"/>
        <end position="1012"/>
    </location>
</feature>
<name>A0AAU9V8N7_EUPED</name>
<feature type="region of interest" description="Disordered" evidence="1">
    <location>
        <begin position="1158"/>
        <end position="1177"/>
    </location>
</feature>
<feature type="chain" id="PRO_5043964685" description="Reverse transcriptase domain-containing protein" evidence="2">
    <location>
        <begin position="27"/>
        <end position="1287"/>
    </location>
</feature>